<evidence type="ECO:0000313" key="2">
    <source>
        <dbReference type="EMBL" id="KAF7371377.1"/>
    </source>
</evidence>
<evidence type="ECO:0000256" key="1">
    <source>
        <dbReference type="SAM" id="MobiDB-lite"/>
    </source>
</evidence>
<organism evidence="2 3">
    <name type="scientific">Mycena sanguinolenta</name>
    <dbReference type="NCBI Taxonomy" id="230812"/>
    <lineage>
        <taxon>Eukaryota</taxon>
        <taxon>Fungi</taxon>
        <taxon>Dikarya</taxon>
        <taxon>Basidiomycota</taxon>
        <taxon>Agaricomycotina</taxon>
        <taxon>Agaricomycetes</taxon>
        <taxon>Agaricomycetidae</taxon>
        <taxon>Agaricales</taxon>
        <taxon>Marasmiineae</taxon>
        <taxon>Mycenaceae</taxon>
        <taxon>Mycena</taxon>
    </lineage>
</organism>
<feature type="region of interest" description="Disordered" evidence="1">
    <location>
        <begin position="488"/>
        <end position="542"/>
    </location>
</feature>
<comment type="caution">
    <text evidence="2">The sequence shown here is derived from an EMBL/GenBank/DDBJ whole genome shotgun (WGS) entry which is preliminary data.</text>
</comment>
<feature type="compositionally biased region" description="Acidic residues" evidence="1">
    <location>
        <begin position="496"/>
        <end position="526"/>
    </location>
</feature>
<feature type="region of interest" description="Disordered" evidence="1">
    <location>
        <begin position="23"/>
        <end position="60"/>
    </location>
</feature>
<feature type="region of interest" description="Disordered" evidence="1">
    <location>
        <begin position="755"/>
        <end position="785"/>
    </location>
</feature>
<protein>
    <submittedName>
        <fullName evidence="2">Uncharacterized protein</fullName>
    </submittedName>
</protein>
<feature type="compositionally biased region" description="Polar residues" evidence="1">
    <location>
        <begin position="531"/>
        <end position="542"/>
    </location>
</feature>
<proteinExistence type="predicted"/>
<dbReference type="PANTHER" id="PTHR46579:SF1">
    <property type="entry name" value="F5_8 TYPE C DOMAIN-CONTAINING PROTEIN"/>
    <property type="match status" value="1"/>
</dbReference>
<gene>
    <name evidence="2" type="ORF">MSAN_00774200</name>
</gene>
<feature type="region of interest" description="Disordered" evidence="1">
    <location>
        <begin position="119"/>
        <end position="143"/>
    </location>
</feature>
<keyword evidence="3" id="KW-1185">Reference proteome</keyword>
<feature type="compositionally biased region" description="Basic and acidic residues" evidence="1">
    <location>
        <begin position="755"/>
        <end position="764"/>
    </location>
</feature>
<evidence type="ECO:0000313" key="3">
    <source>
        <dbReference type="Proteomes" id="UP000623467"/>
    </source>
</evidence>
<dbReference type="PANTHER" id="PTHR46579">
    <property type="entry name" value="F5/8 TYPE C DOMAIN-CONTAINING PROTEIN-RELATED"/>
    <property type="match status" value="1"/>
</dbReference>
<dbReference type="EMBL" id="JACAZH010000004">
    <property type="protein sequence ID" value="KAF7371377.1"/>
    <property type="molecule type" value="Genomic_DNA"/>
</dbReference>
<sequence length="1153" mass="127324">MVETGGFNIFCPFGNNDMVLLGSRRDEERDEDDDEHDVPTQSSVSGADPSATVDSDTPFLPDVEDVAQDAVANLEPAAKVHESYLSIPDSTKKQHKSTILRIFSSRFSVAESRDRLKRVRGFSRHNDPPGLDSSANSDEPIPGEPMVLVQDPAAILVRSNGHIWLAVVVISAISRGTKQVETLPKRLLGEPNVRAKVQIMELESAKDTTHLVVEEGDWEWTGKFASVSASGVSKSCDVDGAALQLLNPAVLPARNLAKKGIATYHFKTVELLAIAASMEVALRGTKKLPEIAFSTSSPYFPYRTTAGYACFICNRDGISLEQDHGLCLLCPTATLKVSAPAKLVEHMAIHILFDKSIDRNASPCGFCLSTDSFCSIVLIKKKGSDGAVRIDTERSRCPNIANLGLATAANSSKNNPCTNRPLVCPVSPCPDIIWKYNLETHIRTVHPAANISNYKSYYELADGEETKHIDFRISVDHSTESALGEFTRALSSEAEPHDDEEPDDDEEIDNEEDIDNEQAHEDDDGVEKEASITSQPPSPRQSAINLRAFSPEEDSDMPSAGVLPDESQTLTAAESPSTISASTDLDITPARAQDKMDANTETVEEQTDPVPPQFEEAGVRRSRRVPQLSLKRRIVLSEDEGWLVKTHFYQIWVLHKVLRKTKEMRRFHALLAELRLPAFLGRLPSLMGVPAGGSLTADQWLIAAIVVCPILVPQIWAEYMSADVDQVLIRRVGGIKATIAEKKAAAAEARRKKAEALAAERDKAPPAIEPRPQRARRQTARAAQMDVDPNEEALDAGAVLDERDGEYEDIPAVKLLLAHPITDSQIDEAEKLLRSYLPELCRLYGTDVIKPNHHYATHTPEDVRNYGPLQEFWTFLFERINKVLKSFNSSNHSGGELETSFFREFHRTIQTSRILAQAAHAPSGSPLHRSAEAMYHATSDDRGTIQALARQLDKAHEDGGIVFQLSPKFSIGPVSAEIFNCALDALRIQLPGLNLRSSLALPSTDTPSYPLFNKMKRFPYAVISNRRYYSAEHAKSNYDSLVLVRTEGVPGQPLSAGELREIFVVDDPKIGRHYYGFVRWLVPAEVPAGNSVWAAWKQYAPLRAQIWELNTYLKTGDVGPGNLIQLNDIICHVVRTDVVIEDTKYWLTVGVKA</sequence>
<feature type="region of interest" description="Disordered" evidence="1">
    <location>
        <begin position="595"/>
        <end position="621"/>
    </location>
</feature>
<accession>A0A8H6Z612</accession>
<reference evidence="2" key="1">
    <citation type="submission" date="2020-05" db="EMBL/GenBank/DDBJ databases">
        <title>Mycena genomes resolve the evolution of fungal bioluminescence.</title>
        <authorList>
            <person name="Tsai I.J."/>
        </authorList>
    </citation>
    <scope>NUCLEOTIDE SEQUENCE</scope>
    <source>
        <strain evidence="2">160909Yilan</strain>
    </source>
</reference>
<name>A0A8H6Z612_9AGAR</name>
<dbReference type="AlphaFoldDB" id="A0A8H6Z612"/>
<dbReference type="Proteomes" id="UP000623467">
    <property type="component" value="Unassembled WGS sequence"/>
</dbReference>
<dbReference type="OrthoDB" id="3028810at2759"/>